<evidence type="ECO:0000313" key="3">
    <source>
        <dbReference type="Proteomes" id="UP000735302"/>
    </source>
</evidence>
<gene>
    <name evidence="2" type="ORF">PoB_001072200</name>
</gene>
<accession>A0AAV3YQ11</accession>
<comment type="caution">
    <text evidence="2">The sequence shown here is derived from an EMBL/GenBank/DDBJ whole genome shotgun (WGS) entry which is preliminary data.</text>
</comment>
<feature type="region of interest" description="Disordered" evidence="1">
    <location>
        <begin position="24"/>
        <end position="58"/>
    </location>
</feature>
<dbReference type="Proteomes" id="UP000735302">
    <property type="component" value="Unassembled WGS sequence"/>
</dbReference>
<dbReference type="EMBL" id="BLXT01001285">
    <property type="protein sequence ID" value="GFN84216.1"/>
    <property type="molecule type" value="Genomic_DNA"/>
</dbReference>
<protein>
    <submittedName>
        <fullName evidence="2">Uncharacterized protein</fullName>
    </submittedName>
</protein>
<dbReference type="AlphaFoldDB" id="A0AAV3YQ11"/>
<reference evidence="2 3" key="1">
    <citation type="journal article" date="2021" name="Elife">
        <title>Chloroplast acquisition without the gene transfer in kleptoplastic sea slugs, Plakobranchus ocellatus.</title>
        <authorList>
            <person name="Maeda T."/>
            <person name="Takahashi S."/>
            <person name="Yoshida T."/>
            <person name="Shimamura S."/>
            <person name="Takaki Y."/>
            <person name="Nagai Y."/>
            <person name="Toyoda A."/>
            <person name="Suzuki Y."/>
            <person name="Arimoto A."/>
            <person name="Ishii H."/>
            <person name="Satoh N."/>
            <person name="Nishiyama T."/>
            <person name="Hasebe M."/>
            <person name="Maruyama T."/>
            <person name="Minagawa J."/>
            <person name="Obokata J."/>
            <person name="Shigenobu S."/>
        </authorList>
    </citation>
    <scope>NUCLEOTIDE SEQUENCE [LARGE SCALE GENOMIC DNA]</scope>
</reference>
<evidence type="ECO:0000313" key="2">
    <source>
        <dbReference type="EMBL" id="GFN84216.1"/>
    </source>
</evidence>
<name>A0AAV3YQ11_9GAST</name>
<organism evidence="2 3">
    <name type="scientific">Plakobranchus ocellatus</name>
    <dbReference type="NCBI Taxonomy" id="259542"/>
    <lineage>
        <taxon>Eukaryota</taxon>
        <taxon>Metazoa</taxon>
        <taxon>Spiralia</taxon>
        <taxon>Lophotrochozoa</taxon>
        <taxon>Mollusca</taxon>
        <taxon>Gastropoda</taxon>
        <taxon>Heterobranchia</taxon>
        <taxon>Euthyneura</taxon>
        <taxon>Panpulmonata</taxon>
        <taxon>Sacoglossa</taxon>
        <taxon>Placobranchoidea</taxon>
        <taxon>Plakobranchidae</taxon>
        <taxon>Plakobranchus</taxon>
    </lineage>
</organism>
<proteinExistence type="predicted"/>
<sequence length="84" mass="9705">MDSNCVLEDRGQWQHLDHKQSLLRQASTCPSLRTRRRTPDQTGAKKSSERELGHATQSTPLLPQLISNIFYRKKELWSSEDIPT</sequence>
<evidence type="ECO:0000256" key="1">
    <source>
        <dbReference type="SAM" id="MobiDB-lite"/>
    </source>
</evidence>
<keyword evidence="3" id="KW-1185">Reference proteome</keyword>